<feature type="transmembrane region" description="Helical" evidence="2">
    <location>
        <begin position="42"/>
        <end position="61"/>
    </location>
</feature>
<gene>
    <name evidence="3" type="ORF">HHL14_30450</name>
</gene>
<evidence type="ECO:0000313" key="4">
    <source>
        <dbReference type="Proteomes" id="UP000583127"/>
    </source>
</evidence>
<comment type="caution">
    <text evidence="3">The sequence shown here is derived from an EMBL/GenBank/DDBJ whole genome shotgun (WGS) entry which is preliminary data.</text>
</comment>
<evidence type="ECO:0000256" key="2">
    <source>
        <dbReference type="SAM" id="Phobius"/>
    </source>
</evidence>
<evidence type="ECO:0000256" key="1">
    <source>
        <dbReference type="SAM" id="MobiDB-lite"/>
    </source>
</evidence>
<accession>A0A7Y0FGJ0</accession>
<evidence type="ECO:0000313" key="3">
    <source>
        <dbReference type="EMBL" id="NML35133.1"/>
    </source>
</evidence>
<dbReference type="AlphaFoldDB" id="A0A7Y0FGJ0"/>
<keyword evidence="2" id="KW-0812">Transmembrane</keyword>
<feature type="transmembrane region" description="Helical" evidence="2">
    <location>
        <begin position="104"/>
        <end position="123"/>
    </location>
</feature>
<keyword evidence="4" id="KW-1185">Reference proteome</keyword>
<dbReference type="Proteomes" id="UP000583127">
    <property type="component" value="Unassembled WGS sequence"/>
</dbReference>
<keyword evidence="2" id="KW-1133">Transmembrane helix</keyword>
<sequence>MIIRKSFLFTAVFSLAGAAISAYFNLADDSALQTIAQPHWMTRLHIVTAFAGAFLLARFIVDSPAALQTPTGKSSYGVGMVPRVGAVRFFIPGKNGFFSTKRSFQLIGIVVCLMLQFISVVGATDLDGSDSREQPVRMNAADGTLAT</sequence>
<protein>
    <submittedName>
        <fullName evidence="3">Uncharacterized protein</fullName>
    </submittedName>
</protein>
<feature type="region of interest" description="Disordered" evidence="1">
    <location>
        <begin position="128"/>
        <end position="147"/>
    </location>
</feature>
<proteinExistence type="predicted"/>
<organism evidence="3 4">
    <name type="scientific">Paraburkholderia antibiotica</name>
    <dbReference type="NCBI Taxonomy" id="2728839"/>
    <lineage>
        <taxon>Bacteria</taxon>
        <taxon>Pseudomonadati</taxon>
        <taxon>Pseudomonadota</taxon>
        <taxon>Betaproteobacteria</taxon>
        <taxon>Burkholderiales</taxon>
        <taxon>Burkholderiaceae</taxon>
        <taxon>Paraburkholderia</taxon>
    </lineage>
</organism>
<dbReference type="RefSeq" id="WP_169501316.1">
    <property type="nucleotide sequence ID" value="NZ_JABBFZ010000030.1"/>
</dbReference>
<keyword evidence="2" id="KW-0472">Membrane</keyword>
<reference evidence="3 4" key="1">
    <citation type="submission" date="2020-04" db="EMBL/GenBank/DDBJ databases">
        <title>Paraburkholderia sp. G-4-1-8 isolated from soil.</title>
        <authorList>
            <person name="Dahal R.H."/>
        </authorList>
    </citation>
    <scope>NUCLEOTIDE SEQUENCE [LARGE SCALE GENOMIC DNA]</scope>
    <source>
        <strain evidence="3 4">G-4-1-8</strain>
    </source>
</reference>
<dbReference type="EMBL" id="JABBFZ010000030">
    <property type="protein sequence ID" value="NML35133.1"/>
    <property type="molecule type" value="Genomic_DNA"/>
</dbReference>
<name>A0A7Y0FGJ0_9BURK</name>